<proteinExistence type="predicted"/>
<protein>
    <submittedName>
        <fullName evidence="1">Uncharacterized protein</fullName>
    </submittedName>
</protein>
<dbReference type="AlphaFoldDB" id="A0A9D1JW73"/>
<dbReference type="Proteomes" id="UP000886742">
    <property type="component" value="Unassembled WGS sequence"/>
</dbReference>
<sequence length="51" mass="5576">MRFRPGASGNPLGRPVNIPDSDILYLVRVLQTILVKAAAQLRNDAKSKVNT</sequence>
<accession>A0A9D1JW73</accession>
<evidence type="ECO:0000313" key="2">
    <source>
        <dbReference type="Proteomes" id="UP000886742"/>
    </source>
</evidence>
<organism evidence="1 2">
    <name type="scientific">Candidatus Enterousia intestinigallinarum</name>
    <dbReference type="NCBI Taxonomy" id="2840790"/>
    <lineage>
        <taxon>Bacteria</taxon>
        <taxon>Pseudomonadati</taxon>
        <taxon>Pseudomonadota</taxon>
        <taxon>Alphaproteobacteria</taxon>
        <taxon>Candidatus Enterousia</taxon>
    </lineage>
</organism>
<evidence type="ECO:0000313" key="1">
    <source>
        <dbReference type="EMBL" id="HIS70673.1"/>
    </source>
</evidence>
<dbReference type="EMBL" id="DVJI01000008">
    <property type="protein sequence ID" value="HIS70673.1"/>
    <property type="molecule type" value="Genomic_DNA"/>
</dbReference>
<reference evidence="1" key="1">
    <citation type="submission" date="2020-10" db="EMBL/GenBank/DDBJ databases">
        <authorList>
            <person name="Gilroy R."/>
        </authorList>
    </citation>
    <scope>NUCLEOTIDE SEQUENCE</scope>
    <source>
        <strain evidence="1">ChiGjej3B3-5194</strain>
    </source>
</reference>
<comment type="caution">
    <text evidence="1">The sequence shown here is derived from an EMBL/GenBank/DDBJ whole genome shotgun (WGS) entry which is preliminary data.</text>
</comment>
<name>A0A9D1JW73_9PROT</name>
<reference evidence="1" key="2">
    <citation type="journal article" date="2021" name="PeerJ">
        <title>Extensive microbial diversity within the chicken gut microbiome revealed by metagenomics and culture.</title>
        <authorList>
            <person name="Gilroy R."/>
            <person name="Ravi A."/>
            <person name="Getino M."/>
            <person name="Pursley I."/>
            <person name="Horton D.L."/>
            <person name="Alikhan N.F."/>
            <person name="Baker D."/>
            <person name="Gharbi K."/>
            <person name="Hall N."/>
            <person name="Watson M."/>
            <person name="Adriaenssens E.M."/>
            <person name="Foster-Nyarko E."/>
            <person name="Jarju S."/>
            <person name="Secka A."/>
            <person name="Antonio M."/>
            <person name="Oren A."/>
            <person name="Chaudhuri R.R."/>
            <person name="La Ragione R."/>
            <person name="Hildebrand F."/>
            <person name="Pallen M.J."/>
        </authorList>
    </citation>
    <scope>NUCLEOTIDE SEQUENCE</scope>
    <source>
        <strain evidence="1">ChiGjej3B3-5194</strain>
    </source>
</reference>
<gene>
    <name evidence="1" type="ORF">IAD02_01645</name>
</gene>